<sequence>MGFEFAQGGGDALLAFLAAGGQGLDADLGALGQGLDAYGESDGGAAEVGMLGEVVADDGEAVGVGDGDVDDATGGERSGNLRQGAGEGSILLGIHREALTSLVARPSVGIAVPVGGRRMCGMWSGVSICRATCPKAS</sequence>
<accession>A0ABW6EIZ4</accession>
<reference evidence="2 3" key="1">
    <citation type="submission" date="2024-09" db="EMBL/GenBank/DDBJ databases">
        <title>The Natural Products Discovery Center: Release of the First 8490 Sequenced Strains for Exploring Actinobacteria Biosynthetic Diversity.</title>
        <authorList>
            <person name="Kalkreuter E."/>
            <person name="Kautsar S.A."/>
            <person name="Yang D."/>
            <person name="Bader C.D."/>
            <person name="Teijaro C.N."/>
            <person name="Fluegel L."/>
            <person name="Davis C.M."/>
            <person name="Simpson J.R."/>
            <person name="Lauterbach L."/>
            <person name="Steele A.D."/>
            <person name="Gui C."/>
            <person name="Meng S."/>
            <person name="Li G."/>
            <person name="Viehrig K."/>
            <person name="Ye F."/>
            <person name="Su P."/>
            <person name="Kiefer A.F."/>
            <person name="Nichols A."/>
            <person name="Cepeda A.J."/>
            <person name="Yan W."/>
            <person name="Fan B."/>
            <person name="Jiang Y."/>
            <person name="Adhikari A."/>
            <person name="Zheng C.-J."/>
            <person name="Schuster L."/>
            <person name="Cowan T.M."/>
            <person name="Smanski M.J."/>
            <person name="Chevrette M.G."/>
            <person name="De Carvalho L.P.S."/>
            <person name="Shen B."/>
        </authorList>
    </citation>
    <scope>NUCLEOTIDE SEQUENCE [LARGE SCALE GENOMIC DNA]</scope>
    <source>
        <strain evidence="2 3">NPDC058546</strain>
    </source>
</reference>
<dbReference type="Proteomes" id="UP001598251">
    <property type="component" value="Unassembled WGS sequence"/>
</dbReference>
<evidence type="ECO:0000256" key="1">
    <source>
        <dbReference type="SAM" id="MobiDB-lite"/>
    </source>
</evidence>
<evidence type="ECO:0000313" key="2">
    <source>
        <dbReference type="EMBL" id="MFD4213402.1"/>
    </source>
</evidence>
<protein>
    <submittedName>
        <fullName evidence="2">Uncharacterized protein</fullName>
    </submittedName>
</protein>
<organism evidence="2 3">
    <name type="scientific">Streptomyces sindenensis</name>
    <dbReference type="NCBI Taxonomy" id="67363"/>
    <lineage>
        <taxon>Bacteria</taxon>
        <taxon>Bacillati</taxon>
        <taxon>Actinomycetota</taxon>
        <taxon>Actinomycetes</taxon>
        <taxon>Kitasatosporales</taxon>
        <taxon>Streptomycetaceae</taxon>
        <taxon>Streptomyces</taxon>
    </lineage>
</organism>
<keyword evidence="3" id="KW-1185">Reference proteome</keyword>
<comment type="caution">
    <text evidence="2">The sequence shown here is derived from an EMBL/GenBank/DDBJ whole genome shotgun (WGS) entry which is preliminary data.</text>
</comment>
<dbReference type="RefSeq" id="WP_382824891.1">
    <property type="nucleotide sequence ID" value="NZ_JBHXLY010000005.1"/>
</dbReference>
<name>A0ABW6EIZ4_9ACTN</name>
<dbReference type="EMBL" id="JBHXOF010000004">
    <property type="protein sequence ID" value="MFD4213402.1"/>
    <property type="molecule type" value="Genomic_DNA"/>
</dbReference>
<gene>
    <name evidence="2" type="ORF">ACFWSS_10935</name>
</gene>
<proteinExistence type="predicted"/>
<evidence type="ECO:0000313" key="3">
    <source>
        <dbReference type="Proteomes" id="UP001598251"/>
    </source>
</evidence>
<feature type="region of interest" description="Disordered" evidence="1">
    <location>
        <begin position="61"/>
        <end position="84"/>
    </location>
</feature>